<keyword evidence="2" id="KW-1185">Reference proteome</keyword>
<proteinExistence type="predicted"/>
<evidence type="ECO:0000313" key="2">
    <source>
        <dbReference type="Proteomes" id="UP000078046"/>
    </source>
</evidence>
<organism evidence="1 2">
    <name type="scientific">Intoshia linei</name>
    <dbReference type="NCBI Taxonomy" id="1819745"/>
    <lineage>
        <taxon>Eukaryota</taxon>
        <taxon>Metazoa</taxon>
        <taxon>Spiralia</taxon>
        <taxon>Lophotrochozoa</taxon>
        <taxon>Mesozoa</taxon>
        <taxon>Orthonectida</taxon>
        <taxon>Rhopaluridae</taxon>
        <taxon>Intoshia</taxon>
    </lineage>
</organism>
<reference evidence="1 2" key="1">
    <citation type="submission" date="2016-04" db="EMBL/GenBank/DDBJ databases">
        <title>The genome of Intoshia linei affirms orthonectids as highly simplified spiralians.</title>
        <authorList>
            <person name="Mikhailov K.V."/>
            <person name="Slusarev G.S."/>
            <person name="Nikitin M.A."/>
            <person name="Logacheva M.D."/>
            <person name="Penin A."/>
            <person name="Aleoshin V."/>
            <person name="Panchin Y.V."/>
        </authorList>
    </citation>
    <scope>NUCLEOTIDE SEQUENCE [LARGE SCALE GENOMIC DNA]</scope>
    <source>
        <strain evidence="1">Intl2013</strain>
        <tissue evidence="1">Whole animal</tissue>
    </source>
</reference>
<dbReference type="EMBL" id="LWCA01000471">
    <property type="protein sequence ID" value="OAF68300.1"/>
    <property type="molecule type" value="Genomic_DNA"/>
</dbReference>
<sequence length="88" mass="10259">MKVGGSKLKSETFESDNGERFKFSNLFHVTCILHLYHNIISKYYTNASNLVVCMNLAFSKCDTRKKAFTTISLSRTYFKTRFGDWLKE</sequence>
<dbReference type="AlphaFoldDB" id="A0A177B2E1"/>
<evidence type="ECO:0000313" key="1">
    <source>
        <dbReference type="EMBL" id="OAF68300.1"/>
    </source>
</evidence>
<protein>
    <submittedName>
        <fullName evidence="1">Uncharacterized protein</fullName>
    </submittedName>
</protein>
<gene>
    <name evidence="1" type="ORF">A3Q56_03744</name>
</gene>
<comment type="caution">
    <text evidence="1">The sequence shown here is derived from an EMBL/GenBank/DDBJ whole genome shotgun (WGS) entry which is preliminary data.</text>
</comment>
<accession>A0A177B2E1</accession>
<name>A0A177B2E1_9BILA</name>
<dbReference type="Proteomes" id="UP000078046">
    <property type="component" value="Unassembled WGS sequence"/>
</dbReference>